<dbReference type="GeneID" id="54998041"/>
<protein>
    <submittedName>
        <fullName evidence="1">HNH endonuclease</fullName>
    </submittedName>
</protein>
<gene>
    <name evidence="1" type="primary">51</name>
    <name evidence="1" type="ORF">SEA_DAREDEVIL_51</name>
</gene>
<keyword evidence="1" id="KW-0378">Hydrolase</keyword>
<dbReference type="GO" id="GO:0004519">
    <property type="term" value="F:endonuclease activity"/>
    <property type="evidence" value="ECO:0007669"/>
    <property type="project" value="UniProtKB-KW"/>
</dbReference>
<proteinExistence type="predicted"/>
<reference evidence="2" key="1">
    <citation type="submission" date="2018-07" db="EMBL/GenBank/DDBJ databases">
        <authorList>
            <person name="Quirk P.G."/>
            <person name="Krulwich T.A."/>
        </authorList>
    </citation>
    <scope>NUCLEOTIDE SEQUENCE [LARGE SCALE GENOMIC DNA]</scope>
</reference>
<accession>A0A345MIQ7</accession>
<evidence type="ECO:0000313" key="2">
    <source>
        <dbReference type="Proteomes" id="UP000257597"/>
    </source>
</evidence>
<dbReference type="KEGG" id="vg:54998041"/>
<dbReference type="RefSeq" id="YP_009807165.1">
    <property type="nucleotide sequence ID" value="NC_048021.1"/>
</dbReference>
<dbReference type="EMBL" id="MH590603">
    <property type="protein sequence ID" value="AXH70438.1"/>
    <property type="molecule type" value="Genomic_DNA"/>
</dbReference>
<organism evidence="1 2">
    <name type="scientific">Gordonia phage Daredevil</name>
    <dbReference type="NCBI Taxonomy" id="2283286"/>
    <lineage>
        <taxon>Viruses</taxon>
        <taxon>Duplodnaviria</taxon>
        <taxon>Heunggongvirae</taxon>
        <taxon>Uroviricota</taxon>
        <taxon>Caudoviricetes</taxon>
        <taxon>Daredevilvirus</taxon>
        <taxon>Daredevilvirus daredevil</taxon>
    </lineage>
</organism>
<dbReference type="Proteomes" id="UP000257597">
    <property type="component" value="Segment"/>
</dbReference>
<keyword evidence="1" id="KW-0255">Endonuclease</keyword>
<name>A0A345MIQ7_9CAUD</name>
<keyword evidence="1" id="KW-0540">Nuclease</keyword>
<evidence type="ECO:0000313" key="1">
    <source>
        <dbReference type="EMBL" id="AXH70438.1"/>
    </source>
</evidence>
<keyword evidence="2" id="KW-1185">Reference proteome</keyword>
<sequence length="139" mass="15887">MKRCGRCKIDRPVTAFHKNRSTKDGLQKSCKSCVKEINRTYYLSSPQKSGDRLRSRNRARWAARLVVRAFKASHSCVDCGLRDRVVMEFDHVRGEKLGDLSRMANDGFGVEKILAEIAKCDLVCANCHRRRTASRAGWR</sequence>